<gene>
    <name evidence="2" type="primary">yugI</name>
    <name evidence="2" type="ORF">OE104_01225</name>
</gene>
<dbReference type="SUPFAM" id="SSF50249">
    <property type="entry name" value="Nucleic acid-binding proteins"/>
    <property type="match status" value="1"/>
</dbReference>
<dbReference type="GO" id="GO:0005737">
    <property type="term" value="C:cytoplasm"/>
    <property type="evidence" value="ECO:0007669"/>
    <property type="project" value="UniProtKB-ARBA"/>
</dbReference>
<dbReference type="PANTHER" id="PTHR10724">
    <property type="entry name" value="30S RIBOSOMAL PROTEIN S1"/>
    <property type="match status" value="1"/>
</dbReference>
<organism evidence="2 3">
    <name type="scientific">Fervidibacillus albus</name>
    <dbReference type="NCBI Taxonomy" id="2980026"/>
    <lineage>
        <taxon>Bacteria</taxon>
        <taxon>Bacillati</taxon>
        <taxon>Bacillota</taxon>
        <taxon>Bacilli</taxon>
        <taxon>Bacillales</taxon>
        <taxon>Bacillaceae</taxon>
        <taxon>Fervidibacillus</taxon>
    </lineage>
</organism>
<sequence length="129" mass="14526">MQDPIQTGMVVKGKVTGIQSYGAFVSIGNDRQGLIHISEITDRYVQNIRDYLNVGDEVTVKVLSVDEKSGKISLSLKALEQQADKMTIHFNKIGNHRFNGNPDDHGFQPLKEKLKEWIEQSGVKRAMKK</sequence>
<name>A0A9E8RWG0_9BACI</name>
<dbReference type="Gene3D" id="2.40.50.140">
    <property type="entry name" value="Nucleic acid-binding proteins"/>
    <property type="match status" value="1"/>
</dbReference>
<proteinExistence type="predicted"/>
<feature type="domain" description="S1 motif" evidence="1">
    <location>
        <begin position="8"/>
        <end position="77"/>
    </location>
</feature>
<dbReference type="InterPro" id="IPR003029">
    <property type="entry name" value="S1_domain"/>
</dbReference>
<dbReference type="GO" id="GO:0003729">
    <property type="term" value="F:mRNA binding"/>
    <property type="evidence" value="ECO:0007669"/>
    <property type="project" value="TreeGrafter"/>
</dbReference>
<dbReference type="GO" id="GO:0003735">
    <property type="term" value="F:structural constituent of ribosome"/>
    <property type="evidence" value="ECO:0007669"/>
    <property type="project" value="TreeGrafter"/>
</dbReference>
<dbReference type="GO" id="GO:0006412">
    <property type="term" value="P:translation"/>
    <property type="evidence" value="ECO:0007669"/>
    <property type="project" value="TreeGrafter"/>
</dbReference>
<keyword evidence="3" id="KW-1185">Reference proteome</keyword>
<dbReference type="FunFam" id="2.40.50.140:FF:000051">
    <property type="entry name" value="RNA-binding transcriptional accessory protein"/>
    <property type="match status" value="1"/>
</dbReference>
<evidence type="ECO:0000313" key="3">
    <source>
        <dbReference type="Proteomes" id="UP001164718"/>
    </source>
</evidence>
<dbReference type="PROSITE" id="PS50126">
    <property type="entry name" value="S1"/>
    <property type="match status" value="1"/>
</dbReference>
<reference evidence="2" key="1">
    <citation type="submission" date="2022-09" db="EMBL/GenBank/DDBJ databases">
        <title>Complete Genomes of Fervidibacillus albus and Fervidibacillus halotolerans isolated from tidal flat sediments.</title>
        <authorList>
            <person name="Kwon K.K."/>
            <person name="Yang S.-H."/>
            <person name="Park M.J."/>
            <person name="Oh H.-M."/>
        </authorList>
    </citation>
    <scope>NUCLEOTIDE SEQUENCE</scope>
    <source>
        <strain evidence="2">MEBiC13591</strain>
    </source>
</reference>
<dbReference type="NCBIfam" id="NF005973">
    <property type="entry name" value="PRK08059.1"/>
    <property type="match status" value="1"/>
</dbReference>
<evidence type="ECO:0000313" key="2">
    <source>
        <dbReference type="EMBL" id="WAA10023.1"/>
    </source>
</evidence>
<dbReference type="Proteomes" id="UP001164718">
    <property type="component" value="Chromosome"/>
</dbReference>
<protein>
    <submittedName>
        <fullName evidence="2">S1 domain-containing post-transcriptional regulator GSP13</fullName>
    </submittedName>
</protein>
<dbReference type="RefSeq" id="WP_275417805.1">
    <property type="nucleotide sequence ID" value="NZ_CP106878.1"/>
</dbReference>
<dbReference type="KEGG" id="faf:OE104_01225"/>
<dbReference type="InterPro" id="IPR012340">
    <property type="entry name" value="NA-bd_OB-fold"/>
</dbReference>
<dbReference type="AlphaFoldDB" id="A0A9E8RWG0"/>
<dbReference type="NCBIfam" id="NF040579">
    <property type="entry name" value="S1_dom_CvfD"/>
    <property type="match status" value="1"/>
</dbReference>
<dbReference type="InterPro" id="IPR050437">
    <property type="entry name" value="Ribos_protein_bS1-like"/>
</dbReference>
<accession>A0A9E8RWG0</accession>
<dbReference type="SMART" id="SM00316">
    <property type="entry name" value="S1"/>
    <property type="match status" value="1"/>
</dbReference>
<dbReference type="Pfam" id="PF00575">
    <property type="entry name" value="S1"/>
    <property type="match status" value="1"/>
</dbReference>
<dbReference type="EMBL" id="CP106878">
    <property type="protein sequence ID" value="WAA10023.1"/>
    <property type="molecule type" value="Genomic_DNA"/>
</dbReference>
<evidence type="ECO:0000259" key="1">
    <source>
        <dbReference type="PROSITE" id="PS50126"/>
    </source>
</evidence>